<keyword evidence="5" id="KW-1185">Reference proteome</keyword>
<feature type="domain" description="DUF7619" evidence="3">
    <location>
        <begin position="851"/>
        <end position="990"/>
    </location>
</feature>
<dbReference type="InterPro" id="IPR026444">
    <property type="entry name" value="Secre_tail"/>
</dbReference>
<reference evidence="4" key="1">
    <citation type="submission" date="2022-09" db="EMBL/GenBank/DDBJ databases">
        <title>Aureispira anguillicida sp. nov., isolated from Leptocephalus of Japanese eel Anguilla japonica.</title>
        <authorList>
            <person name="Yuasa K."/>
            <person name="Mekata T."/>
            <person name="Ikunari K."/>
        </authorList>
    </citation>
    <scope>NUCLEOTIDE SEQUENCE</scope>
    <source>
        <strain evidence="4">EL160426</strain>
    </source>
</reference>
<dbReference type="InterPro" id="IPR047589">
    <property type="entry name" value="DUF11_rpt"/>
</dbReference>
<accession>A0A915VKA7</accession>
<dbReference type="InterPro" id="IPR055353">
    <property type="entry name" value="DUF7619"/>
</dbReference>
<dbReference type="NCBIfam" id="TIGR01451">
    <property type="entry name" value="B_ant_repeat"/>
    <property type="match status" value="1"/>
</dbReference>
<feature type="chain" id="PRO_5036858229" evidence="1">
    <location>
        <begin position="27"/>
        <end position="1093"/>
    </location>
</feature>
<evidence type="ECO:0000313" key="5">
    <source>
        <dbReference type="Proteomes" id="UP001060919"/>
    </source>
</evidence>
<keyword evidence="1" id="KW-0732">Signal</keyword>
<dbReference type="Pfam" id="PF18962">
    <property type="entry name" value="Por_Secre_tail"/>
    <property type="match status" value="1"/>
</dbReference>
<feature type="domain" description="Secretion system C-terminal sorting" evidence="2">
    <location>
        <begin position="1022"/>
        <end position="1090"/>
    </location>
</feature>
<organism evidence="4 5">
    <name type="scientific">Aureispira anguillae</name>
    <dbReference type="NCBI Taxonomy" id="2864201"/>
    <lineage>
        <taxon>Bacteria</taxon>
        <taxon>Pseudomonadati</taxon>
        <taxon>Bacteroidota</taxon>
        <taxon>Saprospiria</taxon>
        <taxon>Saprospirales</taxon>
        <taxon>Saprospiraceae</taxon>
        <taxon>Aureispira</taxon>
    </lineage>
</organism>
<dbReference type="Pfam" id="PF24595">
    <property type="entry name" value="DUF7619"/>
    <property type="match status" value="1"/>
</dbReference>
<feature type="signal peptide" evidence="1">
    <location>
        <begin position="1"/>
        <end position="26"/>
    </location>
</feature>
<dbReference type="Proteomes" id="UP001060919">
    <property type="component" value="Chromosome"/>
</dbReference>
<proteinExistence type="predicted"/>
<evidence type="ECO:0000259" key="2">
    <source>
        <dbReference type="Pfam" id="PF18962"/>
    </source>
</evidence>
<name>A0A915VKA7_9BACT</name>
<evidence type="ECO:0000256" key="1">
    <source>
        <dbReference type="SAM" id="SignalP"/>
    </source>
</evidence>
<dbReference type="NCBIfam" id="TIGR04183">
    <property type="entry name" value="Por_Secre_tail"/>
    <property type="match status" value="1"/>
</dbReference>
<protein>
    <submittedName>
        <fullName evidence="4">T9SS type A sorting domain-containing protein</fullName>
    </submittedName>
</protein>
<dbReference type="EMBL" id="AP026867">
    <property type="protein sequence ID" value="BDS09607.1"/>
    <property type="molecule type" value="Genomic_DNA"/>
</dbReference>
<evidence type="ECO:0000313" key="4">
    <source>
        <dbReference type="EMBL" id="BDS09607.1"/>
    </source>
</evidence>
<dbReference type="AlphaFoldDB" id="A0A915VKA7"/>
<evidence type="ECO:0000259" key="3">
    <source>
        <dbReference type="Pfam" id="PF24595"/>
    </source>
</evidence>
<dbReference type="KEGG" id="aup:AsAng_0003110"/>
<gene>
    <name evidence="4" type="ORF">AsAng_0003110</name>
</gene>
<dbReference type="RefSeq" id="WP_264790980.1">
    <property type="nucleotide sequence ID" value="NZ_AP026867.1"/>
</dbReference>
<sequence>MFCIKKISLLGCLLLVLIGFSSPLKAISGAELAYECLGANQYKITLQVYRDCSDATLPGNQTIDLNSMLCGANSTTVLTLDSSYEISGIHASQIANSTCNGGTMPGFELFVYSGVVVFPQTCEDWIVSWTGCCRSANITNLSTSGSSIYVEAKIDSRYLYSSPRFHRQKLPYYCANSTHTNRLKVPTRYPSNMDSFVVALTCPLQGANNCLNHTTGLSAGQPLHISPTSAIQIDNIRRELRFHAKDSVGQIAAVALTIYQLKNGDTVGYVQSDFPVVVIDSPAVCNAPVQYTEPITNTAGIITLYEHYNFDLCSSDNLIFSFIAYDPDGDTVEVDLANTNLDEVFGVGNWTVLANSTPPFRPDSVQCYVQVTPTWQNNSYSPLNSNLKRHFRIGVTDGKAPFLSCTAIDLNLSLYQATFLTIPTLCAGVNTQHQLHAVLDGPNGLDSAQAFNWTQISGPPVVFSDATIPNPSIAVPSGVVGDVVVLEVTVTTTPHPITGVQCVAPTRMVLPYDTSGHCINPFPNFVTGQMRIDSNLNCFPDTTEARFAPNTVLLFEKGQDQFYAATNGNYAYQAHLDTGTYTVSVTTPYPYWSACPSSQTFTIDTTVNPQVLDWAMEPLFLCPKLEVNLSASAHMRACIARQVWVNYRNPGTVDAANAYVEVDLTANLTITNSSIPMTNLGNHRYRFDLDSVEVGEYGRFFIMVQASCSSPQNDPYTIGAHIYPDSICTTQLPHLTISDSCTIDTVIFKVTNHSAAHTAPLLYWIIENQTIVDTGAIQLGMGQSLSIYYPGTIDKVYQLVIDPYNTAYAASSHVHCMVVDSNFVDPPFLYRPHNQLSYVSIFHGNTVGSYDPNIKVAEPEGYGTDHYILPNQSIDYTIHFQNTGTDTAYKVVILDTLTAALDVGSLMMQGSSHSYTWRIKPYNATGLNILEITFNNIMLLDSNANEPASHGFIKYSIQQTPNLPNSTLVENSASIYFDNNAPIKTNTAFHTVCDNCYPLTITNNSVITTIVATKNQASATKIYPNPTNGLVVIEQSVAQAAEIELYTISGVLVKRWKTNQQIEYLNVEQLPTGTYLLKVVNHSSSELFKLIRN</sequence>